<reference evidence="1" key="1">
    <citation type="submission" date="2012-05" db="EMBL/GenBank/DDBJ databases">
        <authorList>
            <person name="Krishnakumar V."/>
            <person name="Cheung F."/>
            <person name="Xiao Y."/>
            <person name="Chan A."/>
            <person name="Moskal W.A."/>
            <person name="Town C.D."/>
        </authorList>
    </citation>
    <scope>NUCLEOTIDE SEQUENCE</scope>
</reference>
<organism evidence="1">
    <name type="scientific">Lotus japonicus</name>
    <name type="common">Lotus corniculatus var. japonicus</name>
    <dbReference type="NCBI Taxonomy" id="34305"/>
    <lineage>
        <taxon>Eukaryota</taxon>
        <taxon>Viridiplantae</taxon>
        <taxon>Streptophyta</taxon>
        <taxon>Embryophyta</taxon>
        <taxon>Tracheophyta</taxon>
        <taxon>Spermatophyta</taxon>
        <taxon>Magnoliopsida</taxon>
        <taxon>eudicotyledons</taxon>
        <taxon>Gunneridae</taxon>
        <taxon>Pentapetalae</taxon>
        <taxon>rosids</taxon>
        <taxon>fabids</taxon>
        <taxon>Fabales</taxon>
        <taxon>Fabaceae</taxon>
        <taxon>Papilionoideae</taxon>
        <taxon>50 kb inversion clade</taxon>
        <taxon>NPAAA clade</taxon>
        <taxon>Hologalegina</taxon>
        <taxon>robinioid clade</taxon>
        <taxon>Loteae</taxon>
        <taxon>Lotus</taxon>
    </lineage>
</organism>
<sequence length="99" mass="10204">MVVGPVLTRGRGAALTMAMAAAVVEAPTAECELALLTGVEALVHIEERGMALILFVTPAAVLFTKSEGEPIGLPPLVPKEEGGQALKMVVTLAVVLMIL</sequence>
<proteinExistence type="evidence at transcript level"/>
<dbReference type="AlphaFoldDB" id="I3SYM5"/>
<protein>
    <submittedName>
        <fullName evidence="1">Uncharacterized protein</fullName>
    </submittedName>
</protein>
<evidence type="ECO:0000313" key="1">
    <source>
        <dbReference type="EMBL" id="AFK45367.1"/>
    </source>
</evidence>
<dbReference type="EMBL" id="BT145573">
    <property type="protein sequence ID" value="AFK45367.1"/>
    <property type="molecule type" value="mRNA"/>
</dbReference>
<accession>I3SYM5</accession>
<name>I3SYM5_LOTJA</name>